<keyword evidence="6" id="KW-1185">Reference proteome</keyword>
<dbReference type="Proteomes" id="UP000199687">
    <property type="component" value="Unassembled WGS sequence"/>
</dbReference>
<evidence type="ECO:0000256" key="2">
    <source>
        <dbReference type="ARBA" id="ARBA00023125"/>
    </source>
</evidence>
<evidence type="ECO:0000256" key="1">
    <source>
        <dbReference type="ARBA" id="ARBA00022491"/>
    </source>
</evidence>
<evidence type="ECO:0000313" key="6">
    <source>
        <dbReference type="Proteomes" id="UP000199687"/>
    </source>
</evidence>
<organism evidence="5 6">
    <name type="scientific">Gracilibacillus ureilyticus</name>
    <dbReference type="NCBI Taxonomy" id="531814"/>
    <lineage>
        <taxon>Bacteria</taxon>
        <taxon>Bacillati</taxon>
        <taxon>Bacillota</taxon>
        <taxon>Bacilli</taxon>
        <taxon>Bacillales</taxon>
        <taxon>Bacillaceae</taxon>
        <taxon>Gracilibacillus</taxon>
    </lineage>
</organism>
<protein>
    <submittedName>
        <fullName evidence="5">Transcriptional regulator, TetR family</fullName>
    </submittedName>
</protein>
<dbReference type="PANTHER" id="PTHR43479">
    <property type="entry name" value="ACREF/ENVCD OPERON REPRESSOR-RELATED"/>
    <property type="match status" value="1"/>
</dbReference>
<evidence type="ECO:0000259" key="4">
    <source>
        <dbReference type="PROSITE" id="PS50977"/>
    </source>
</evidence>
<dbReference type="Pfam" id="PF00440">
    <property type="entry name" value="TetR_N"/>
    <property type="match status" value="1"/>
</dbReference>
<dbReference type="STRING" id="531814.SAMN04487944_11695"/>
<name>A0A1H9U9C3_9BACI</name>
<feature type="DNA-binding region" description="H-T-H motif" evidence="3">
    <location>
        <begin position="34"/>
        <end position="53"/>
    </location>
</feature>
<gene>
    <name evidence="5" type="ORF">SAMN04487944_11695</name>
</gene>
<dbReference type="InterPro" id="IPR050624">
    <property type="entry name" value="HTH-type_Tx_Regulator"/>
</dbReference>
<reference evidence="5 6" key="1">
    <citation type="submission" date="2016-10" db="EMBL/GenBank/DDBJ databases">
        <authorList>
            <person name="de Groot N.N."/>
        </authorList>
    </citation>
    <scope>NUCLEOTIDE SEQUENCE [LARGE SCALE GENOMIC DNA]</scope>
    <source>
        <strain evidence="5 6">CGMCC 1.7727</strain>
    </source>
</reference>
<dbReference type="InterPro" id="IPR001647">
    <property type="entry name" value="HTH_TetR"/>
</dbReference>
<proteinExistence type="predicted"/>
<dbReference type="Gene3D" id="1.10.357.10">
    <property type="entry name" value="Tetracycline Repressor, domain 2"/>
    <property type="match status" value="1"/>
</dbReference>
<dbReference type="InterPro" id="IPR023772">
    <property type="entry name" value="DNA-bd_HTH_TetR-type_CS"/>
</dbReference>
<dbReference type="GO" id="GO:0003677">
    <property type="term" value="F:DNA binding"/>
    <property type="evidence" value="ECO:0007669"/>
    <property type="project" value="UniProtKB-UniRule"/>
</dbReference>
<keyword evidence="1" id="KW-0678">Repressor</keyword>
<sequence>MVKGFTEKERKVITQQLIAVGKQLFSELGVKKTSISQLTSAVGIAQGSFYQFFDSKEVLFFDILEMEEASIKASIMEMMENKPMTRQTFKEMLLYGMELIDQNPLIKRLFQGESFEHLVRKLPPERLEQHAQQDEWVLTPLINKWQENNRMVNRSTHAITASIRGFYTILLHKSEIGEEIYPEAVDLLAECIASGLIIEENADDPR</sequence>
<evidence type="ECO:0000256" key="3">
    <source>
        <dbReference type="PROSITE-ProRule" id="PRU00335"/>
    </source>
</evidence>
<dbReference type="PROSITE" id="PS50977">
    <property type="entry name" value="HTH_TETR_2"/>
    <property type="match status" value="1"/>
</dbReference>
<dbReference type="PRINTS" id="PR00455">
    <property type="entry name" value="HTHTETR"/>
</dbReference>
<dbReference type="AlphaFoldDB" id="A0A1H9U9C3"/>
<dbReference type="InterPro" id="IPR009057">
    <property type="entry name" value="Homeodomain-like_sf"/>
</dbReference>
<dbReference type="PROSITE" id="PS01081">
    <property type="entry name" value="HTH_TETR_1"/>
    <property type="match status" value="1"/>
</dbReference>
<dbReference type="OrthoDB" id="9812993at2"/>
<evidence type="ECO:0000313" key="5">
    <source>
        <dbReference type="EMBL" id="SES05828.1"/>
    </source>
</evidence>
<feature type="domain" description="HTH tetR-type" evidence="4">
    <location>
        <begin position="11"/>
        <end position="71"/>
    </location>
</feature>
<accession>A0A1H9U9C3</accession>
<dbReference type="PANTHER" id="PTHR43479:SF11">
    <property type="entry name" value="ACREF_ENVCD OPERON REPRESSOR-RELATED"/>
    <property type="match status" value="1"/>
</dbReference>
<dbReference type="EMBL" id="FOGL01000016">
    <property type="protein sequence ID" value="SES05828.1"/>
    <property type="molecule type" value="Genomic_DNA"/>
</dbReference>
<keyword evidence="2 3" id="KW-0238">DNA-binding</keyword>
<dbReference type="SUPFAM" id="SSF46689">
    <property type="entry name" value="Homeodomain-like"/>
    <property type="match status" value="1"/>
</dbReference>